<organism evidence="1 2">
    <name type="scientific">Marine Group I thaumarchaeote</name>
    <dbReference type="NCBI Taxonomy" id="2511932"/>
    <lineage>
        <taxon>Archaea</taxon>
        <taxon>Nitrososphaerota</taxon>
        <taxon>Marine Group I</taxon>
    </lineage>
</organism>
<reference evidence="1 2" key="1">
    <citation type="journal article" date="2019" name="Environ. Microbiol.">
        <title>Genomics insights into ecotype formation of ammonia-oxidizing archaea in the deep ocean.</title>
        <authorList>
            <person name="Wang Y."/>
            <person name="Huang J.M."/>
            <person name="Cui G.J."/>
            <person name="Nunoura T."/>
            <person name="Takaki Y."/>
            <person name="Li W.L."/>
            <person name="Li J."/>
            <person name="Gao Z.M."/>
            <person name="Takai K."/>
            <person name="Zhang A.Q."/>
            <person name="Stepanauskas R."/>
        </authorList>
    </citation>
    <scope>NUCLEOTIDE SEQUENCE [LARGE SCALE GENOMIC DNA]</scope>
    <source>
        <strain evidence="1 2">L19b</strain>
    </source>
</reference>
<comment type="caution">
    <text evidence="1">The sequence shown here is derived from an EMBL/GenBank/DDBJ whole genome shotgun (WGS) entry which is preliminary data.</text>
</comment>
<evidence type="ECO:0008006" key="3">
    <source>
        <dbReference type="Google" id="ProtNLM"/>
    </source>
</evidence>
<evidence type="ECO:0000313" key="2">
    <source>
        <dbReference type="Proteomes" id="UP000586694"/>
    </source>
</evidence>
<dbReference type="SUPFAM" id="SSF75011">
    <property type="entry name" value="3-carboxy-cis,cis-mucoante lactonizing enzyme"/>
    <property type="match status" value="1"/>
</dbReference>
<gene>
    <name evidence="1" type="ORF">HX802_03975</name>
</gene>
<dbReference type="PANTHER" id="PTHR47197">
    <property type="entry name" value="PROTEIN NIRF"/>
    <property type="match status" value="1"/>
</dbReference>
<evidence type="ECO:0000313" key="1">
    <source>
        <dbReference type="EMBL" id="NWJ99799.1"/>
    </source>
</evidence>
<sequence length="522" mass="57217">MIRLRYLTLPVLAVLIVVSTVPFVSSDVLRGEFAVPNWVKNTAGWWASDQIPDSAFLQGIQFLIKEKIIIVQIPDVDSEVVEEVPGWVKNTAGWWAEDKIHDVAFVAAIKYLISQGIITVEQEVPEVEEPVEEVVEIKDFYMEINAGNCCVNWAYVNEEYRFEIATLDKKRGNYIDGVEINVKIISKGGELRQNLGAVTTEDGIYKSSITIPSMDWYAENILSVTGEYYGVEKTIEKEFVVFAKQSVKSGCSAELNPFDVSDKDGDMTSITFNSDGSKMFLVGKDNNDVYEYKLCKSYSLGGASFTTSFNVGDRESKPEAIAFNPDGTKMFIVGRAGTDLNEYALSTAFDISSASFTGNGCTGEDELDPVGAQPAAMNFNADGTKLFVLDKGSNIVRESVLGTGFVITSSCTYDHDNKSPNLNNMSGVSEAKAQGMAFNDDGTKMFIVGEQNDKVYELSLSAFDVSTATFVTSLDISAHETTPQGLEFSSDGKTMFVVGKNGDEINIYSLTTAWDISTAQHK</sequence>
<dbReference type="AlphaFoldDB" id="A0A7K4NGD8"/>
<dbReference type="EMBL" id="JACASU010000043">
    <property type="protein sequence ID" value="NWJ99799.1"/>
    <property type="molecule type" value="Genomic_DNA"/>
</dbReference>
<proteinExistence type="predicted"/>
<dbReference type="InterPro" id="IPR015943">
    <property type="entry name" value="WD40/YVTN_repeat-like_dom_sf"/>
</dbReference>
<dbReference type="Proteomes" id="UP000586694">
    <property type="component" value="Unassembled WGS sequence"/>
</dbReference>
<name>A0A7K4NGD8_9ARCH</name>
<dbReference type="PANTHER" id="PTHR47197:SF3">
    <property type="entry name" value="DIHYDRO-HEME D1 DEHYDROGENASE"/>
    <property type="match status" value="1"/>
</dbReference>
<accession>A0A7K4NGD8</accession>
<dbReference type="Gene3D" id="2.130.10.10">
    <property type="entry name" value="YVTN repeat-like/Quinoprotein amine dehydrogenase"/>
    <property type="match status" value="1"/>
</dbReference>
<dbReference type="InterPro" id="IPR051200">
    <property type="entry name" value="Host-pathogen_enzymatic-act"/>
</dbReference>
<protein>
    <recommendedName>
        <fullName evidence="3">Lactonase family protein</fullName>
    </recommendedName>
</protein>